<gene>
    <name evidence="2" type="ORF">Q4F19_07825</name>
</gene>
<dbReference type="RefSeq" id="WP_303541360.1">
    <property type="nucleotide sequence ID" value="NZ_JAUOTP010000003.1"/>
</dbReference>
<keyword evidence="3" id="KW-1185">Reference proteome</keyword>
<organism evidence="2 3">
    <name type="scientific">Sphingomonas natans</name>
    <dbReference type="NCBI Taxonomy" id="3063330"/>
    <lineage>
        <taxon>Bacteria</taxon>
        <taxon>Pseudomonadati</taxon>
        <taxon>Pseudomonadota</taxon>
        <taxon>Alphaproteobacteria</taxon>
        <taxon>Sphingomonadales</taxon>
        <taxon>Sphingomonadaceae</taxon>
        <taxon>Sphingomonas</taxon>
    </lineage>
</organism>
<evidence type="ECO:0000313" key="2">
    <source>
        <dbReference type="EMBL" id="MDO6414288.1"/>
    </source>
</evidence>
<evidence type="ECO:0008006" key="4">
    <source>
        <dbReference type="Google" id="ProtNLM"/>
    </source>
</evidence>
<evidence type="ECO:0000313" key="3">
    <source>
        <dbReference type="Proteomes" id="UP001169764"/>
    </source>
</evidence>
<proteinExistence type="predicted"/>
<name>A0ABT8Y7K5_9SPHN</name>
<comment type="caution">
    <text evidence="2">The sequence shown here is derived from an EMBL/GenBank/DDBJ whole genome shotgun (WGS) entry which is preliminary data.</text>
</comment>
<dbReference type="Proteomes" id="UP001169764">
    <property type="component" value="Unassembled WGS sequence"/>
</dbReference>
<sequence>MRPIIIGSATPCHDRQDHPQSGLLGLRDDMQPLNYSKPSERKAMLRMLQEDQREILEMMDHSRRMFQQPEEVDALTVDRIRWRFDRVVARHIHSLRTEIGDWAAKFHPEESGRVSSVARLAEDLSHDYEYHKAKHPTRDIHIEPDVYIASASLLMGKLEHLLQEERAIVFPLLPDD</sequence>
<protein>
    <recommendedName>
        <fullName evidence="4">Hemerythrin-like domain-containing protein</fullName>
    </recommendedName>
</protein>
<evidence type="ECO:0000256" key="1">
    <source>
        <dbReference type="SAM" id="MobiDB-lite"/>
    </source>
</evidence>
<accession>A0ABT8Y7K5</accession>
<feature type="region of interest" description="Disordered" evidence="1">
    <location>
        <begin position="1"/>
        <end position="32"/>
    </location>
</feature>
<dbReference type="EMBL" id="JAUOTP010000003">
    <property type="protein sequence ID" value="MDO6414288.1"/>
    <property type="molecule type" value="Genomic_DNA"/>
</dbReference>
<reference evidence="2" key="1">
    <citation type="submission" date="2023-07" db="EMBL/GenBank/DDBJ databases">
        <authorList>
            <person name="Kim M."/>
        </authorList>
    </citation>
    <scope>NUCLEOTIDE SEQUENCE</scope>
    <source>
        <strain evidence="2">BIUV-7</strain>
    </source>
</reference>